<dbReference type="GO" id="GO:0006508">
    <property type="term" value="P:proteolysis"/>
    <property type="evidence" value="ECO:0007669"/>
    <property type="project" value="InterPro"/>
</dbReference>
<accession>A0A1I2GKX4</accession>
<dbReference type="InterPro" id="IPR036034">
    <property type="entry name" value="PDZ_sf"/>
</dbReference>
<dbReference type="SMART" id="SM00228">
    <property type="entry name" value="PDZ"/>
    <property type="match status" value="1"/>
</dbReference>
<dbReference type="Proteomes" id="UP000183129">
    <property type="component" value="Unassembled WGS sequence"/>
</dbReference>
<dbReference type="RefSeq" id="WP_170844857.1">
    <property type="nucleotide sequence ID" value="NZ_FONS01000006.1"/>
</dbReference>
<protein>
    <submittedName>
        <fullName evidence="2">Peptidase family S41</fullName>
    </submittedName>
</protein>
<dbReference type="CDD" id="cd07561">
    <property type="entry name" value="Peptidase_S41_CPP_like"/>
    <property type="match status" value="1"/>
</dbReference>
<reference evidence="2 3" key="1">
    <citation type="submission" date="2016-10" db="EMBL/GenBank/DDBJ databases">
        <authorList>
            <person name="de Groot N.N."/>
        </authorList>
    </citation>
    <scope>NUCLEOTIDE SEQUENCE [LARGE SCALE GENOMIC DNA]</scope>
    <source>
        <strain evidence="2 3">ATCC 51969</strain>
    </source>
</reference>
<evidence type="ECO:0000259" key="1">
    <source>
        <dbReference type="PROSITE" id="PS50106"/>
    </source>
</evidence>
<dbReference type="GO" id="GO:0004175">
    <property type="term" value="F:endopeptidase activity"/>
    <property type="evidence" value="ECO:0007669"/>
    <property type="project" value="TreeGrafter"/>
</dbReference>
<dbReference type="InterPro" id="IPR005151">
    <property type="entry name" value="Tail-specific_protease"/>
</dbReference>
<evidence type="ECO:0000313" key="3">
    <source>
        <dbReference type="Proteomes" id="UP000183129"/>
    </source>
</evidence>
<dbReference type="Gene3D" id="2.30.42.10">
    <property type="match status" value="1"/>
</dbReference>
<dbReference type="SUPFAM" id="SSF52096">
    <property type="entry name" value="ClpP/crotonase"/>
    <property type="match status" value="1"/>
</dbReference>
<dbReference type="PROSITE" id="PS50106">
    <property type="entry name" value="PDZ"/>
    <property type="match status" value="1"/>
</dbReference>
<dbReference type="GO" id="GO:0030288">
    <property type="term" value="C:outer membrane-bounded periplasmic space"/>
    <property type="evidence" value="ECO:0007669"/>
    <property type="project" value="TreeGrafter"/>
</dbReference>
<dbReference type="GO" id="GO:0008236">
    <property type="term" value="F:serine-type peptidase activity"/>
    <property type="evidence" value="ECO:0007669"/>
    <property type="project" value="InterPro"/>
</dbReference>
<proteinExistence type="predicted"/>
<organism evidence="2 3">
    <name type="scientific">Pedobacter antarcticus</name>
    <dbReference type="NCBI Taxonomy" id="34086"/>
    <lineage>
        <taxon>Bacteria</taxon>
        <taxon>Pseudomonadati</taxon>
        <taxon>Bacteroidota</taxon>
        <taxon>Sphingobacteriia</taxon>
        <taxon>Sphingobacteriales</taxon>
        <taxon>Sphingobacteriaceae</taxon>
        <taxon>Pedobacter</taxon>
    </lineage>
</organism>
<dbReference type="EMBL" id="FONS01000006">
    <property type="protein sequence ID" value="SFF17679.1"/>
    <property type="molecule type" value="Genomic_DNA"/>
</dbReference>
<dbReference type="SUPFAM" id="SSF50156">
    <property type="entry name" value="PDZ domain-like"/>
    <property type="match status" value="1"/>
</dbReference>
<dbReference type="SMART" id="SM00245">
    <property type="entry name" value="TSPc"/>
    <property type="match status" value="1"/>
</dbReference>
<gene>
    <name evidence="2" type="ORF">SAMN03003324_02685</name>
</gene>
<feature type="domain" description="PDZ" evidence="1">
    <location>
        <begin position="139"/>
        <end position="200"/>
    </location>
</feature>
<sequence length="547" mass="60874">MQIRKDLRYFPRYMVLLVCICLGTACKKDRSIEDRGEPDPVTPVGSRTELTLDSLYYYAKQIYYWNDVIPDYQTFNPRQYLGKSDPLNSYDDALYALTQLKINPQTNIPYEYYGDGFPKYSYIDDLTKSNPSFVSATKTANVDLEGNGFDFGIRPVFFTSGAEESSSYLLFITAVYPGSPAAAAGVKRGWQIKTVNGKPVGASYGAEKAQVTSALTGASVILTGVNFEDSKPFSVTLEKKSYKSSPVYTSKIIERSGKKIGYLAFARFSEISDLKGNNDINLDPVFAEFSTQGITDLVVDLRYNGGGYINTSAYLANLIAPAATNGKKMYTEIFNQTMQKGEAKILANQPLLDENGKIQTQNGRVYTYANLNYQQDSPDNNVYFAKKGSLNTVSNVVFIVSKNTASASELLINSLKPYMNVKLVGDTTFGKPVGFFPVTIENRYDVYFSMFETKNALNEGGYFSGMLPDVLSEFDDPRYEFGDSKEDYLARALQLLAPAGSVSRKGATMNIRGREIMTSTFKAEQSRPVNPHSEFNGMIDKRYKMAK</sequence>
<dbReference type="Pfam" id="PF03572">
    <property type="entry name" value="Peptidase_S41"/>
    <property type="match status" value="1"/>
</dbReference>
<dbReference type="AlphaFoldDB" id="A0A1I2GKX4"/>
<dbReference type="Gene3D" id="3.30.750.170">
    <property type="match status" value="1"/>
</dbReference>
<name>A0A1I2GKX4_9SPHI</name>
<evidence type="ECO:0000313" key="2">
    <source>
        <dbReference type="EMBL" id="SFF17679.1"/>
    </source>
</evidence>
<dbReference type="PROSITE" id="PS51257">
    <property type="entry name" value="PROKAR_LIPOPROTEIN"/>
    <property type="match status" value="1"/>
</dbReference>
<dbReference type="GO" id="GO:0007165">
    <property type="term" value="P:signal transduction"/>
    <property type="evidence" value="ECO:0007669"/>
    <property type="project" value="TreeGrafter"/>
</dbReference>
<dbReference type="PANTHER" id="PTHR32060:SF30">
    <property type="entry name" value="CARBOXY-TERMINAL PROCESSING PROTEASE CTPA"/>
    <property type="match status" value="1"/>
</dbReference>
<dbReference type="InterPro" id="IPR001478">
    <property type="entry name" value="PDZ"/>
</dbReference>
<dbReference type="InterPro" id="IPR029045">
    <property type="entry name" value="ClpP/crotonase-like_dom_sf"/>
</dbReference>
<dbReference type="Gene3D" id="3.90.226.10">
    <property type="entry name" value="2-enoyl-CoA Hydratase, Chain A, domain 1"/>
    <property type="match status" value="1"/>
</dbReference>
<dbReference type="STRING" id="34086.SAMN04488084_105263"/>
<dbReference type="PANTHER" id="PTHR32060">
    <property type="entry name" value="TAIL-SPECIFIC PROTEASE"/>
    <property type="match status" value="1"/>
</dbReference>